<evidence type="ECO:0008006" key="4">
    <source>
        <dbReference type="Google" id="ProtNLM"/>
    </source>
</evidence>
<feature type="compositionally biased region" description="Polar residues" evidence="1">
    <location>
        <begin position="1"/>
        <end position="12"/>
    </location>
</feature>
<evidence type="ECO:0000313" key="3">
    <source>
        <dbReference type="Proteomes" id="UP000799537"/>
    </source>
</evidence>
<feature type="region of interest" description="Disordered" evidence="1">
    <location>
        <begin position="350"/>
        <end position="369"/>
    </location>
</feature>
<dbReference type="EMBL" id="ML993618">
    <property type="protein sequence ID" value="KAF2161660.1"/>
    <property type="molecule type" value="Genomic_DNA"/>
</dbReference>
<dbReference type="GeneID" id="54567345"/>
<feature type="region of interest" description="Disordered" evidence="1">
    <location>
        <begin position="1"/>
        <end position="28"/>
    </location>
</feature>
<proteinExistence type="predicted"/>
<protein>
    <recommendedName>
        <fullName evidence="4">F-box domain-containing protein</fullName>
    </recommendedName>
</protein>
<evidence type="ECO:0000256" key="1">
    <source>
        <dbReference type="SAM" id="MobiDB-lite"/>
    </source>
</evidence>
<reference evidence="2" key="1">
    <citation type="journal article" date="2020" name="Stud. Mycol.">
        <title>101 Dothideomycetes genomes: a test case for predicting lifestyles and emergence of pathogens.</title>
        <authorList>
            <person name="Haridas S."/>
            <person name="Albert R."/>
            <person name="Binder M."/>
            <person name="Bloem J."/>
            <person name="Labutti K."/>
            <person name="Salamov A."/>
            <person name="Andreopoulos B."/>
            <person name="Baker S."/>
            <person name="Barry K."/>
            <person name="Bills G."/>
            <person name="Bluhm B."/>
            <person name="Cannon C."/>
            <person name="Castanera R."/>
            <person name="Culley D."/>
            <person name="Daum C."/>
            <person name="Ezra D."/>
            <person name="Gonzalez J."/>
            <person name="Henrissat B."/>
            <person name="Kuo A."/>
            <person name="Liang C."/>
            <person name="Lipzen A."/>
            <person name="Lutzoni F."/>
            <person name="Magnuson J."/>
            <person name="Mondo S."/>
            <person name="Nolan M."/>
            <person name="Ohm R."/>
            <person name="Pangilinan J."/>
            <person name="Park H.-J."/>
            <person name="Ramirez L."/>
            <person name="Alfaro M."/>
            <person name="Sun H."/>
            <person name="Tritt A."/>
            <person name="Yoshinaga Y."/>
            <person name="Zwiers L.-H."/>
            <person name="Turgeon B."/>
            <person name="Goodwin S."/>
            <person name="Spatafora J."/>
            <person name="Crous P."/>
            <person name="Grigoriev I."/>
        </authorList>
    </citation>
    <scope>NUCLEOTIDE SEQUENCE</scope>
    <source>
        <strain evidence="2">ATCC 36951</strain>
    </source>
</reference>
<keyword evidence="3" id="KW-1185">Reference proteome</keyword>
<organism evidence="2 3">
    <name type="scientific">Zasmidium cellare ATCC 36951</name>
    <dbReference type="NCBI Taxonomy" id="1080233"/>
    <lineage>
        <taxon>Eukaryota</taxon>
        <taxon>Fungi</taxon>
        <taxon>Dikarya</taxon>
        <taxon>Ascomycota</taxon>
        <taxon>Pezizomycotina</taxon>
        <taxon>Dothideomycetes</taxon>
        <taxon>Dothideomycetidae</taxon>
        <taxon>Mycosphaerellales</taxon>
        <taxon>Mycosphaerellaceae</taxon>
        <taxon>Zasmidium</taxon>
    </lineage>
</organism>
<evidence type="ECO:0000313" key="2">
    <source>
        <dbReference type="EMBL" id="KAF2161660.1"/>
    </source>
</evidence>
<accession>A0A6A6C630</accession>
<feature type="region of interest" description="Disordered" evidence="1">
    <location>
        <begin position="194"/>
        <end position="265"/>
    </location>
</feature>
<sequence>MGCFQSSQQDNSMPEPARTVAAEESRPPAAAQHSEECLLFSILPPELRLYIYETAFPSLEESMTTTPDIAANPRLKEPALLQTSKTIRHEAMETYCRHLWTSREALVRTVRLKYEEIYNPANPQLDLHNFTQLVHREYVPLLGTFRDAEIALMAKRDQIEKQGYPAGEWFDRWYKGRHESLEGVSKILTDSTVEKYRTAQSPSKRPTKLTRQKDDFSSPRSHHKTAPLTFTTMSTPTISPPKAAPWTLSKPPPPKTASPPPASEHRIMNLPTEVCFAIYRLILSDLHITPCPFSTIRGRTLHRPGIITLFGKRDRFALYAYRIAMTRLCPASALQENRINSALLQRAEHRRRADREARGLPPEPSSLDVDDARRVIASTQALHMQTVREVRRELDRLRAEGFIAAPSTSSASS</sequence>
<dbReference type="RefSeq" id="XP_033662549.1">
    <property type="nucleotide sequence ID" value="XM_033814073.1"/>
</dbReference>
<dbReference type="AlphaFoldDB" id="A0A6A6C630"/>
<gene>
    <name evidence="2" type="ORF">M409DRAFT_59040</name>
</gene>
<name>A0A6A6C630_ZASCE</name>
<dbReference type="Proteomes" id="UP000799537">
    <property type="component" value="Unassembled WGS sequence"/>
</dbReference>
<feature type="compositionally biased region" description="Pro residues" evidence="1">
    <location>
        <begin position="250"/>
        <end position="262"/>
    </location>
</feature>
<feature type="compositionally biased region" description="Polar residues" evidence="1">
    <location>
        <begin position="228"/>
        <end position="237"/>
    </location>
</feature>